<dbReference type="EMBL" id="HBGF01014489">
    <property type="protein sequence ID" value="CAD9105464.1"/>
    <property type="molecule type" value="Transcribed_RNA"/>
</dbReference>
<proteinExistence type="predicted"/>
<name>A0A7S1LJB8_NEODS</name>
<evidence type="ECO:0000313" key="1">
    <source>
        <dbReference type="EMBL" id="CAD9105464.1"/>
    </source>
</evidence>
<reference evidence="1" key="1">
    <citation type="submission" date="2021-01" db="EMBL/GenBank/DDBJ databases">
        <authorList>
            <person name="Corre E."/>
            <person name="Pelletier E."/>
            <person name="Niang G."/>
            <person name="Scheremetjew M."/>
            <person name="Finn R."/>
            <person name="Kale V."/>
            <person name="Holt S."/>
            <person name="Cochrane G."/>
            <person name="Meng A."/>
            <person name="Brown T."/>
            <person name="Cohen L."/>
        </authorList>
    </citation>
    <scope>NUCLEOTIDE SEQUENCE</scope>
    <source>
        <strain evidence="1">CCAP 1951/1</strain>
    </source>
</reference>
<sequence>MRPQAAMLRSMPSTPSIFDAGASRYSTSAAGNLIPYAPAPPRDPPFVRPGAAGSRRFLLSSVRDDGTCGLQRQQPDAAVDDSPFFATFEEFPEETPSQSLPGNGSQQALTSPDTFCSGAMRSPHFSHSIPLGVMPSAAADEGWRRVLHGMLQRDPRRRTKVSELRKQLAALEATC</sequence>
<organism evidence="1">
    <name type="scientific">Neobodo designis</name>
    <name type="common">Flagellated protozoan</name>
    <name type="synonym">Bodo designis</name>
    <dbReference type="NCBI Taxonomy" id="312471"/>
    <lineage>
        <taxon>Eukaryota</taxon>
        <taxon>Discoba</taxon>
        <taxon>Euglenozoa</taxon>
        <taxon>Kinetoplastea</taxon>
        <taxon>Metakinetoplastina</taxon>
        <taxon>Neobodonida</taxon>
        <taxon>Neobodo</taxon>
    </lineage>
</organism>
<accession>A0A7S1LJB8</accession>
<gene>
    <name evidence="1" type="ORF">NDES1114_LOCUS9490</name>
</gene>
<dbReference type="AlphaFoldDB" id="A0A7S1LJB8"/>
<protein>
    <submittedName>
        <fullName evidence="1">Uncharacterized protein</fullName>
    </submittedName>
</protein>